<dbReference type="Gene3D" id="3.90.1150.10">
    <property type="entry name" value="Aspartate Aminotransferase, domain 1"/>
    <property type="match status" value="1"/>
</dbReference>
<reference evidence="8" key="1">
    <citation type="submission" date="2022-05" db="EMBL/GenBank/DDBJ databases">
        <title>Genomic analysis of Brachybacterium sp. CBA3104.</title>
        <authorList>
            <person name="Roh S.W."/>
            <person name="Kim Y.B."/>
            <person name="Kim Y."/>
        </authorList>
    </citation>
    <scope>NUCLEOTIDE SEQUENCE</scope>
    <source>
        <strain evidence="8">CBA3104</strain>
    </source>
</reference>
<dbReference type="GO" id="GO:0008483">
    <property type="term" value="F:transaminase activity"/>
    <property type="evidence" value="ECO:0007669"/>
    <property type="project" value="UniProtKB-KW"/>
</dbReference>
<comment type="similarity">
    <text evidence="5">Belongs to the class-II pyridoxal-phosphate-dependent aminotransferase family. MalY/PatB cystathionine beta-lyase subfamily.</text>
</comment>
<evidence type="ECO:0000256" key="3">
    <source>
        <dbReference type="ARBA" id="ARBA00022898"/>
    </source>
</evidence>
<protein>
    <recommendedName>
        <fullName evidence="2">cysteine-S-conjugate beta-lyase</fullName>
        <ecNumber evidence="2">4.4.1.13</ecNumber>
    </recommendedName>
</protein>
<dbReference type="InterPro" id="IPR015422">
    <property type="entry name" value="PyrdxlP-dep_Trfase_small"/>
</dbReference>
<sequence>MTAYDLDTLVDRTSMGSSKWTAMGEAARTADVDLERCRDTAGAPIAPFSVADLDLANAPEIIDALQGALARGLVLGYTVPTDHYLGAVTGWMRRRHGWDVDPDWIRVTPGVIPAFTWAIRELTAPGDGIIVQTPAYYPMYRSIISSGRRIVRNPLVESAGRFRLDLDELEQLAKDPTTTMLLLCSPHNPTGRVWERWELEEIARIVVENDLLLVSDEIHADLVQEGHEHLVAPTIDPRLAERTLVLTSPSKSFNLAGLGIANAIIPDPGLRARLTEARDDLGFDNPNVLGAVACEAAYTRAGPWLDAVNELVARNHRRVREIFAERLPAVRVCDLEGTYLQWIDLRALGLCHEELTRLHACEAMLYCDEGAVFGPEGEGFARLVIATPTSVLEAALHRLCSAYERALAERPDAQRRDAQKRSAMASSRAL</sequence>
<dbReference type="InterPro" id="IPR015424">
    <property type="entry name" value="PyrdxlP-dep_Trfase"/>
</dbReference>
<dbReference type="InterPro" id="IPR015421">
    <property type="entry name" value="PyrdxlP-dep_Trfase_major"/>
</dbReference>
<dbReference type="EMBL" id="CP097218">
    <property type="protein sequence ID" value="UQN29105.1"/>
    <property type="molecule type" value="Genomic_DNA"/>
</dbReference>
<proteinExistence type="inferred from homology"/>
<dbReference type="InterPro" id="IPR051798">
    <property type="entry name" value="Class-II_PLP-Dep_Aminotrans"/>
</dbReference>
<keyword evidence="9" id="KW-1185">Reference proteome</keyword>
<name>A0ABY4N6S6_9MICO</name>
<dbReference type="SUPFAM" id="SSF53383">
    <property type="entry name" value="PLP-dependent transferases"/>
    <property type="match status" value="1"/>
</dbReference>
<keyword evidence="8" id="KW-0808">Transferase</keyword>
<dbReference type="Proteomes" id="UP001055868">
    <property type="component" value="Chromosome"/>
</dbReference>
<dbReference type="Gene3D" id="3.40.640.10">
    <property type="entry name" value="Type I PLP-dependent aspartate aminotransferase-like (Major domain)"/>
    <property type="match status" value="1"/>
</dbReference>
<keyword evidence="3" id="KW-0663">Pyridoxal phosphate</keyword>
<comment type="cofactor">
    <cofactor evidence="1">
        <name>pyridoxal 5'-phosphate</name>
        <dbReference type="ChEBI" id="CHEBI:597326"/>
    </cofactor>
</comment>
<evidence type="ECO:0000256" key="2">
    <source>
        <dbReference type="ARBA" id="ARBA00012224"/>
    </source>
</evidence>
<dbReference type="RefSeq" id="WP_249478267.1">
    <property type="nucleotide sequence ID" value="NZ_CP097218.1"/>
</dbReference>
<accession>A0ABY4N6S6</accession>
<evidence type="ECO:0000259" key="7">
    <source>
        <dbReference type="Pfam" id="PF00155"/>
    </source>
</evidence>
<dbReference type="CDD" id="cd00609">
    <property type="entry name" value="AAT_like"/>
    <property type="match status" value="1"/>
</dbReference>
<organism evidence="8 9">
    <name type="scientific">Brachybacterium kimchii</name>
    <dbReference type="NCBI Taxonomy" id="2942909"/>
    <lineage>
        <taxon>Bacteria</taxon>
        <taxon>Bacillati</taxon>
        <taxon>Actinomycetota</taxon>
        <taxon>Actinomycetes</taxon>
        <taxon>Micrococcales</taxon>
        <taxon>Dermabacteraceae</taxon>
        <taxon>Brachybacterium</taxon>
    </lineage>
</organism>
<dbReference type="Pfam" id="PF00155">
    <property type="entry name" value="Aminotran_1_2"/>
    <property type="match status" value="1"/>
</dbReference>
<dbReference type="InterPro" id="IPR027619">
    <property type="entry name" value="C-S_lyase_PatB-like"/>
</dbReference>
<keyword evidence="4" id="KW-0456">Lyase</keyword>
<dbReference type="NCBIfam" id="TIGR04350">
    <property type="entry name" value="C_S_lyase_PatB"/>
    <property type="match status" value="1"/>
</dbReference>
<evidence type="ECO:0000256" key="5">
    <source>
        <dbReference type="ARBA" id="ARBA00037974"/>
    </source>
</evidence>
<evidence type="ECO:0000256" key="4">
    <source>
        <dbReference type="ARBA" id="ARBA00023239"/>
    </source>
</evidence>
<evidence type="ECO:0000256" key="1">
    <source>
        <dbReference type="ARBA" id="ARBA00001933"/>
    </source>
</evidence>
<evidence type="ECO:0000313" key="8">
    <source>
        <dbReference type="EMBL" id="UQN29105.1"/>
    </source>
</evidence>
<feature type="compositionally biased region" description="Basic and acidic residues" evidence="6">
    <location>
        <begin position="411"/>
        <end position="420"/>
    </location>
</feature>
<evidence type="ECO:0000256" key="6">
    <source>
        <dbReference type="SAM" id="MobiDB-lite"/>
    </source>
</evidence>
<feature type="region of interest" description="Disordered" evidence="6">
    <location>
        <begin position="411"/>
        <end position="430"/>
    </location>
</feature>
<keyword evidence="8" id="KW-0032">Aminotransferase</keyword>
<gene>
    <name evidence="8" type="ORF">M4486_15955</name>
</gene>
<evidence type="ECO:0000313" key="9">
    <source>
        <dbReference type="Proteomes" id="UP001055868"/>
    </source>
</evidence>
<dbReference type="PANTHER" id="PTHR43525:SF1">
    <property type="entry name" value="PROTEIN MALY"/>
    <property type="match status" value="1"/>
</dbReference>
<feature type="domain" description="Aminotransferase class I/classII large" evidence="7">
    <location>
        <begin position="50"/>
        <end position="399"/>
    </location>
</feature>
<dbReference type="InterPro" id="IPR004839">
    <property type="entry name" value="Aminotransferase_I/II_large"/>
</dbReference>
<dbReference type="PANTHER" id="PTHR43525">
    <property type="entry name" value="PROTEIN MALY"/>
    <property type="match status" value="1"/>
</dbReference>
<dbReference type="EC" id="4.4.1.13" evidence="2"/>